<dbReference type="AlphaFoldDB" id="A0A3A1NMW0"/>
<keyword evidence="1" id="KW-0858">Xylan degradation</keyword>
<dbReference type="InterPro" id="IPR052176">
    <property type="entry name" value="Glycosyl_Hydrlase_43_Enz"/>
</dbReference>
<protein>
    <recommendedName>
        <fullName evidence="3">Glucosamine inositolphosphorylceramide transferase 1 N-terminal domain-containing protein</fullName>
    </recommendedName>
</protein>
<dbReference type="InterPro" id="IPR023296">
    <property type="entry name" value="Glyco_hydro_beta-prop_sf"/>
</dbReference>
<keyword evidence="7" id="KW-1185">Reference proteome</keyword>
<gene>
    <name evidence="4" type="ORF">D2V05_05620</name>
    <name evidence="5" type="ORF">FQ017_05575</name>
</gene>
<dbReference type="PANTHER" id="PTHR43772">
    <property type="entry name" value="ENDO-1,4-BETA-XYLANASE"/>
    <property type="match status" value="1"/>
</dbReference>
<dbReference type="SUPFAM" id="SSF53328">
    <property type="entry name" value="Formyltransferase"/>
    <property type="match status" value="1"/>
</dbReference>
<dbReference type="Pfam" id="PF24793">
    <property type="entry name" value="GINT1_N"/>
    <property type="match status" value="1"/>
</dbReference>
<accession>A0A3A1NMW0</accession>
<evidence type="ECO:0000256" key="2">
    <source>
        <dbReference type="ARBA" id="ARBA00023277"/>
    </source>
</evidence>
<feature type="domain" description="Glucosamine inositolphosphorylceramide transferase 1 N-terminal" evidence="3">
    <location>
        <begin position="314"/>
        <end position="523"/>
    </location>
</feature>
<dbReference type="Proteomes" id="UP000266691">
    <property type="component" value="Unassembled WGS sequence"/>
</dbReference>
<reference evidence="5 7" key="2">
    <citation type="submission" date="2019-07" db="EMBL/GenBank/DDBJ databases">
        <title>Draft genome of two Muricauda strains isolated from deep sea.</title>
        <authorList>
            <person name="Sun C."/>
        </authorList>
    </citation>
    <scope>NUCLEOTIDE SEQUENCE [LARGE SCALE GENOMIC DNA]</scope>
    <source>
        <strain evidence="5 7">72</strain>
    </source>
</reference>
<dbReference type="RefSeq" id="WP_119646524.1">
    <property type="nucleotide sequence ID" value="NZ_QXFI01000013.1"/>
</dbReference>
<evidence type="ECO:0000259" key="3">
    <source>
        <dbReference type="Pfam" id="PF24793"/>
    </source>
</evidence>
<dbReference type="OrthoDB" id="3771157at2"/>
<evidence type="ECO:0000256" key="1">
    <source>
        <dbReference type="ARBA" id="ARBA00022651"/>
    </source>
</evidence>
<dbReference type="GO" id="GO:0045493">
    <property type="term" value="P:xylan catabolic process"/>
    <property type="evidence" value="ECO:0007669"/>
    <property type="project" value="UniProtKB-KW"/>
</dbReference>
<dbReference type="Gene3D" id="2.115.10.20">
    <property type="entry name" value="Glycosyl hydrolase domain, family 43"/>
    <property type="match status" value="1"/>
</dbReference>
<evidence type="ECO:0000313" key="4">
    <source>
        <dbReference type="EMBL" id="RIV46044.1"/>
    </source>
</evidence>
<dbReference type="PANTHER" id="PTHR43772:SF2">
    <property type="entry name" value="PUTATIVE (AFU_ORTHOLOGUE AFUA_2G04480)-RELATED"/>
    <property type="match status" value="1"/>
</dbReference>
<dbReference type="Gene3D" id="3.40.50.170">
    <property type="entry name" value="Formyl transferase, N-terminal domain"/>
    <property type="match status" value="1"/>
</dbReference>
<evidence type="ECO:0000313" key="7">
    <source>
        <dbReference type="Proteomes" id="UP000321621"/>
    </source>
</evidence>
<dbReference type="EMBL" id="QXFI01000013">
    <property type="protein sequence ID" value="RIV46044.1"/>
    <property type="molecule type" value="Genomic_DNA"/>
</dbReference>
<evidence type="ECO:0000313" key="5">
    <source>
        <dbReference type="EMBL" id="TXJ98813.1"/>
    </source>
</evidence>
<keyword evidence="1" id="KW-0624">Polysaccharide degradation</keyword>
<sequence length="554" mass="64218">MATKKLKVGILINDYKIPLWEYRMVQDILASDHSEIALIVRKKSVGGTTKEGKLRTFWKIRNSLLYFLHGKLENKLFKPRPNAFQPKDLKELISCPEIIVSPKETKFSDIIGSEDIAKIRGHNIDVFVRFGFRILRGDILKSSKFGVWSYHHGDNDINRGGPPGVWEVYEGWHKTGAVLQILTEDLDGGLTLAKTQASTDSVSINRNKNNYYWSATSLITRKLAELHKKGGDAFMDEVVRNNALPQIYYNRLFVAPTNWETLKALLKIYSGVFKGWIKRLFFFNQWILMYNFEKKEQLSKSFFRFKRIVPPKDRFWADPFIFEKDGKYHVFFEELVYKNGLGNISVLELDEKGNYSEPKIVLEKDYHLSYPFLIENGGHIYMIPETAENNQIELYKCEEFPLKWNLEKVMMKGVKAVDTTILHHEGTYWLFCNIKENEGSSTSNELFLFHSDNLVTDQWTPHPKNPIVSDVGSSRPAGKIFEYNGHLIRPSQNCAKHYGHGMQLQMIKVLTKEDYQEVNLQSIYPNWSKDLVSTHTLNQTGNLTIIDALVKRRK</sequence>
<keyword evidence="2" id="KW-0119">Carbohydrate metabolism</keyword>
<reference evidence="4 6" key="1">
    <citation type="submission" date="2018-08" db="EMBL/GenBank/DDBJ databases">
        <title>Proposal of Muricauda 72 sp.nov. and Muricauda NH166 sp.nov., isolated from seawater.</title>
        <authorList>
            <person name="Cheng H."/>
            <person name="Wu Y.-H."/>
            <person name="Guo L.-L."/>
            <person name="Xu X.-W."/>
        </authorList>
    </citation>
    <scope>NUCLEOTIDE SEQUENCE [LARGE SCALE GENOMIC DNA]</scope>
    <source>
        <strain evidence="4 6">72</strain>
    </source>
</reference>
<dbReference type="InterPro" id="IPR036477">
    <property type="entry name" value="Formyl_transf_N_sf"/>
</dbReference>
<dbReference type="Proteomes" id="UP000321621">
    <property type="component" value="Unassembled WGS sequence"/>
</dbReference>
<proteinExistence type="predicted"/>
<evidence type="ECO:0000313" key="6">
    <source>
        <dbReference type="Proteomes" id="UP000266691"/>
    </source>
</evidence>
<dbReference type="InterPro" id="IPR056442">
    <property type="entry name" value="GINT1_N"/>
</dbReference>
<name>A0A3A1NMW0_9FLAO</name>
<dbReference type="SUPFAM" id="SSF75005">
    <property type="entry name" value="Arabinanase/levansucrase/invertase"/>
    <property type="match status" value="1"/>
</dbReference>
<organism evidence="4 6">
    <name type="scientific">Flagellimonas pelagia</name>
    <dbReference type="NCBI Taxonomy" id="2306998"/>
    <lineage>
        <taxon>Bacteria</taxon>
        <taxon>Pseudomonadati</taxon>
        <taxon>Bacteroidota</taxon>
        <taxon>Flavobacteriia</taxon>
        <taxon>Flavobacteriales</taxon>
        <taxon>Flavobacteriaceae</taxon>
        <taxon>Flagellimonas</taxon>
    </lineage>
</organism>
<dbReference type="EMBL" id="VNWK01000013">
    <property type="protein sequence ID" value="TXJ98813.1"/>
    <property type="molecule type" value="Genomic_DNA"/>
</dbReference>
<comment type="caution">
    <text evidence="4">The sequence shown here is derived from an EMBL/GenBank/DDBJ whole genome shotgun (WGS) entry which is preliminary data.</text>
</comment>